<accession>A0AAD3XQK4</accession>
<name>A0AAD3XQK4_NEPGR</name>
<dbReference type="Proteomes" id="UP001279734">
    <property type="component" value="Unassembled WGS sequence"/>
</dbReference>
<dbReference type="EMBL" id="BSYO01000013">
    <property type="protein sequence ID" value="GMH13423.1"/>
    <property type="molecule type" value="Genomic_DNA"/>
</dbReference>
<sequence>MRWRGGSANTRGRLNSRFHFNHLVPAALHRFSFNRSSPLMASGELVKPETSPGELGEERWYWLIDRDWASNLHDVPYNCGDNRGDNAMKRGAIGSSPSSDGS</sequence>
<gene>
    <name evidence="2" type="ORF">Nepgr_015264</name>
</gene>
<organism evidence="2 3">
    <name type="scientific">Nepenthes gracilis</name>
    <name type="common">Slender pitcher plant</name>
    <dbReference type="NCBI Taxonomy" id="150966"/>
    <lineage>
        <taxon>Eukaryota</taxon>
        <taxon>Viridiplantae</taxon>
        <taxon>Streptophyta</taxon>
        <taxon>Embryophyta</taxon>
        <taxon>Tracheophyta</taxon>
        <taxon>Spermatophyta</taxon>
        <taxon>Magnoliopsida</taxon>
        <taxon>eudicotyledons</taxon>
        <taxon>Gunneridae</taxon>
        <taxon>Pentapetalae</taxon>
        <taxon>Caryophyllales</taxon>
        <taxon>Nepenthaceae</taxon>
        <taxon>Nepenthes</taxon>
    </lineage>
</organism>
<evidence type="ECO:0000256" key="1">
    <source>
        <dbReference type="SAM" id="MobiDB-lite"/>
    </source>
</evidence>
<reference evidence="2" key="1">
    <citation type="submission" date="2023-05" db="EMBL/GenBank/DDBJ databases">
        <title>Nepenthes gracilis genome sequencing.</title>
        <authorList>
            <person name="Fukushima K."/>
        </authorList>
    </citation>
    <scope>NUCLEOTIDE SEQUENCE</scope>
    <source>
        <strain evidence="2">SING2019-196</strain>
    </source>
</reference>
<protein>
    <submittedName>
        <fullName evidence="2">Uncharacterized protein</fullName>
    </submittedName>
</protein>
<comment type="caution">
    <text evidence="2">The sequence shown here is derived from an EMBL/GenBank/DDBJ whole genome shotgun (WGS) entry which is preliminary data.</text>
</comment>
<evidence type="ECO:0000313" key="3">
    <source>
        <dbReference type="Proteomes" id="UP001279734"/>
    </source>
</evidence>
<feature type="region of interest" description="Disordered" evidence="1">
    <location>
        <begin position="81"/>
        <end position="102"/>
    </location>
</feature>
<evidence type="ECO:0000313" key="2">
    <source>
        <dbReference type="EMBL" id="GMH13423.1"/>
    </source>
</evidence>
<dbReference type="AlphaFoldDB" id="A0AAD3XQK4"/>
<proteinExistence type="predicted"/>
<keyword evidence="3" id="KW-1185">Reference proteome</keyword>